<evidence type="ECO:0000313" key="1">
    <source>
        <dbReference type="EMBL" id="OEG70521.1"/>
    </source>
</evidence>
<dbReference type="EMBL" id="LNVX01000316">
    <property type="protein sequence ID" value="OEG70521.1"/>
    <property type="molecule type" value="Genomic_DNA"/>
</dbReference>
<keyword evidence="2" id="KW-1185">Reference proteome</keyword>
<comment type="caution">
    <text evidence="1">The sequence shown here is derived from an EMBL/GenBank/DDBJ whole genome shotgun (WGS) entry which is preliminary data.</text>
</comment>
<protein>
    <submittedName>
        <fullName evidence="1">Uncharacterized protein</fullName>
    </submittedName>
</protein>
<dbReference type="AlphaFoldDB" id="A0A1E5IJD0"/>
<proteinExistence type="predicted"/>
<organism evidence="1 2">
    <name type="scientific">Endomicrobium trichonymphae</name>
    <dbReference type="NCBI Taxonomy" id="1408204"/>
    <lineage>
        <taxon>Bacteria</taxon>
        <taxon>Pseudomonadati</taxon>
        <taxon>Elusimicrobiota</taxon>
        <taxon>Endomicrobiia</taxon>
        <taxon>Endomicrobiales</taxon>
        <taxon>Endomicrobiaceae</taxon>
        <taxon>Candidatus Endomicrobiellum</taxon>
    </lineage>
</organism>
<accession>A0A1E5IJD0</accession>
<name>A0A1E5IJD0_ENDTX</name>
<reference evidence="1 2" key="1">
    <citation type="submission" date="2015-11" db="EMBL/GenBank/DDBJ databases">
        <title>Evidence for parallel genomic evolution in an endosymbiosis of termite gut flagellates.</title>
        <authorList>
            <person name="Zheng H."/>
        </authorList>
    </citation>
    <scope>NUCLEOTIDE SEQUENCE [LARGE SCALE GENOMIC DNA]</scope>
    <source>
        <strain evidence="1 2">CET450</strain>
    </source>
</reference>
<gene>
    <name evidence="1" type="ORF">ATZ36_04165</name>
</gene>
<evidence type="ECO:0000313" key="2">
    <source>
        <dbReference type="Proteomes" id="UP000095237"/>
    </source>
</evidence>
<dbReference type="Proteomes" id="UP000095237">
    <property type="component" value="Unassembled WGS sequence"/>
</dbReference>
<sequence length="83" mass="9507">MVDGKYKCIKNWKEALLKLKSAHRFFQGLKMSGVLEGSKLQPAIDINFPDGIFAYQRTQKYKIFSKRGLKSINLKKDKALTNA</sequence>